<accession>A0A840AWC3</accession>
<evidence type="ECO:0000313" key="7">
    <source>
        <dbReference type="EMBL" id="MBB3933513.1"/>
    </source>
</evidence>
<proteinExistence type="inferred from homology"/>
<keyword evidence="7" id="KW-0413">Isomerase</keyword>
<dbReference type="AlphaFoldDB" id="A0A840AWC3"/>
<protein>
    <recommendedName>
        <fullName evidence="4">Hydantoin racemase</fullName>
        <ecNumber evidence="3">5.1.99.5</ecNumber>
    </recommendedName>
</protein>
<dbReference type="Gene3D" id="3.40.50.12500">
    <property type="match status" value="1"/>
</dbReference>
<gene>
    <name evidence="7" type="ORF">GGR25_004586</name>
</gene>
<evidence type="ECO:0000256" key="5">
    <source>
        <dbReference type="ARBA" id="ARBA00093199"/>
    </source>
</evidence>
<dbReference type="PANTHER" id="PTHR28047:SF5">
    <property type="entry name" value="PROTEIN DCG1"/>
    <property type="match status" value="1"/>
</dbReference>
<dbReference type="EC" id="5.1.99.5" evidence="3"/>
<dbReference type="InterPro" id="IPR015942">
    <property type="entry name" value="Asp/Glu/hydantoin_racemase"/>
</dbReference>
<evidence type="ECO:0000256" key="1">
    <source>
        <dbReference type="ARBA" id="ARBA00038414"/>
    </source>
</evidence>
<dbReference type="GO" id="GO:0036348">
    <property type="term" value="F:hydantoin racemase activity"/>
    <property type="evidence" value="ECO:0007669"/>
    <property type="project" value="UniProtKB-EC"/>
</dbReference>
<dbReference type="GO" id="GO:0047661">
    <property type="term" value="F:amino-acid racemase activity"/>
    <property type="evidence" value="ECO:0007669"/>
    <property type="project" value="InterPro"/>
</dbReference>
<evidence type="ECO:0000256" key="2">
    <source>
        <dbReference type="ARBA" id="ARBA00051635"/>
    </source>
</evidence>
<sequence>MRIQVINPNTTASMTAKIAAAARLVASPGTEIFATQPDEGPVSIEGYFDEALSVPGILEEIARGEGQEIAGHVIACFDDTGLDAARCFASAPVVGIGEAAYHMASLVAGRFTVVTTLARSIPALEHNLVRYGLASRCGGVRAAEVPVLALEDPHSSARDRVSGEIDRAIRDDRAEAIVLGCAGMADLARSLSAEHGLPVIEGVSAAVRLIEDLSVMGLSTSRIGGWASPRRKPLSGRYAVFSRAS</sequence>
<reference evidence="7 8" key="1">
    <citation type="submission" date="2020-08" db="EMBL/GenBank/DDBJ databases">
        <title>Genomic Encyclopedia of Type Strains, Phase IV (KMG-IV): sequencing the most valuable type-strain genomes for metagenomic binning, comparative biology and taxonomic classification.</title>
        <authorList>
            <person name="Goeker M."/>
        </authorList>
    </citation>
    <scope>NUCLEOTIDE SEQUENCE [LARGE SCALE GENOMIC DNA]</scope>
    <source>
        <strain evidence="7 8">DSM 25966</strain>
    </source>
</reference>
<dbReference type="FunFam" id="3.40.50.12500:FF:000001">
    <property type="entry name" value="Putative hydantoin racemase"/>
    <property type="match status" value="1"/>
</dbReference>
<comment type="catalytic activity">
    <reaction evidence="2">
        <text>a D-5-monosubstituted hydantoin = a L-5-monosubstituted hydantoin</text>
        <dbReference type="Rhea" id="RHEA:46624"/>
        <dbReference type="ChEBI" id="CHEBI:86339"/>
        <dbReference type="ChEBI" id="CHEBI:86340"/>
        <dbReference type="EC" id="5.1.99.5"/>
    </reaction>
</comment>
<comment type="caution">
    <text evidence="7">The sequence shown here is derived from an EMBL/GenBank/DDBJ whole genome shotgun (WGS) entry which is preliminary data.</text>
</comment>
<dbReference type="Pfam" id="PF01177">
    <property type="entry name" value="Asp_Glu_race"/>
    <property type="match status" value="1"/>
</dbReference>
<comment type="catalytic activity">
    <reaction evidence="5">
        <text>D-5-benzylhydantoin = L-5-benzylhydantoin</text>
        <dbReference type="Rhea" id="RHEA:83991"/>
        <dbReference type="ChEBI" id="CHEBI:176864"/>
        <dbReference type="ChEBI" id="CHEBI:233540"/>
    </reaction>
</comment>
<evidence type="ECO:0000313" key="8">
    <source>
        <dbReference type="Proteomes" id="UP000553963"/>
    </source>
</evidence>
<dbReference type="PANTHER" id="PTHR28047">
    <property type="entry name" value="PROTEIN DCG1"/>
    <property type="match status" value="1"/>
</dbReference>
<comment type="similarity">
    <text evidence="1">Belongs to the HyuE racemase family.</text>
</comment>
<dbReference type="InterPro" id="IPR052186">
    <property type="entry name" value="Hydantoin_racemase-like"/>
</dbReference>
<name>A0A840AWC3_9HYPH</name>
<dbReference type="InterPro" id="IPR053714">
    <property type="entry name" value="Iso_Racemase_Enz_sf"/>
</dbReference>
<dbReference type="RefSeq" id="WP_183401157.1">
    <property type="nucleotide sequence ID" value="NZ_JACIDS010000006.1"/>
</dbReference>
<evidence type="ECO:0000256" key="6">
    <source>
        <dbReference type="ARBA" id="ARBA00093234"/>
    </source>
</evidence>
<keyword evidence="8" id="KW-1185">Reference proteome</keyword>
<evidence type="ECO:0000256" key="4">
    <source>
        <dbReference type="ARBA" id="ARBA00067972"/>
    </source>
</evidence>
<dbReference type="Proteomes" id="UP000553963">
    <property type="component" value="Unassembled WGS sequence"/>
</dbReference>
<dbReference type="EMBL" id="JACIDS010000006">
    <property type="protein sequence ID" value="MBB3933513.1"/>
    <property type="molecule type" value="Genomic_DNA"/>
</dbReference>
<evidence type="ECO:0000256" key="3">
    <source>
        <dbReference type="ARBA" id="ARBA00066406"/>
    </source>
</evidence>
<organism evidence="7 8">
    <name type="scientific">Kaistia hirudinis</name>
    <dbReference type="NCBI Taxonomy" id="1293440"/>
    <lineage>
        <taxon>Bacteria</taxon>
        <taxon>Pseudomonadati</taxon>
        <taxon>Pseudomonadota</taxon>
        <taxon>Alphaproteobacteria</taxon>
        <taxon>Hyphomicrobiales</taxon>
        <taxon>Kaistiaceae</taxon>
        <taxon>Kaistia</taxon>
    </lineage>
</organism>
<comment type="catalytic activity">
    <reaction evidence="6">
        <text>D-5-isobutylhydantoin = L-5-isobutylhydantoin</text>
        <dbReference type="Rhea" id="RHEA:84231"/>
        <dbReference type="ChEBI" id="CHEBI:233609"/>
        <dbReference type="ChEBI" id="CHEBI:233610"/>
    </reaction>
</comment>